<reference evidence="2" key="2">
    <citation type="journal article" date="2015" name="Fish Shellfish Immunol.">
        <title>Early steps in the European eel (Anguilla anguilla)-Vibrio vulnificus interaction in the gills: Role of the RtxA13 toxin.</title>
        <authorList>
            <person name="Callol A."/>
            <person name="Pajuelo D."/>
            <person name="Ebbesson L."/>
            <person name="Teles M."/>
            <person name="MacKenzie S."/>
            <person name="Amaro C."/>
        </authorList>
    </citation>
    <scope>NUCLEOTIDE SEQUENCE</scope>
</reference>
<evidence type="ECO:0000256" key="1">
    <source>
        <dbReference type="SAM" id="MobiDB-lite"/>
    </source>
</evidence>
<sequence length="27" mass="3469">MIRQKIRNKNKNPKKRDTFRLNRIRML</sequence>
<accession>A0A0E9UR47</accession>
<dbReference type="AlphaFoldDB" id="A0A0E9UR47"/>
<proteinExistence type="predicted"/>
<feature type="compositionally biased region" description="Basic residues" evidence="1">
    <location>
        <begin position="1"/>
        <end position="14"/>
    </location>
</feature>
<organism evidence="2">
    <name type="scientific">Anguilla anguilla</name>
    <name type="common">European freshwater eel</name>
    <name type="synonym">Muraena anguilla</name>
    <dbReference type="NCBI Taxonomy" id="7936"/>
    <lineage>
        <taxon>Eukaryota</taxon>
        <taxon>Metazoa</taxon>
        <taxon>Chordata</taxon>
        <taxon>Craniata</taxon>
        <taxon>Vertebrata</taxon>
        <taxon>Euteleostomi</taxon>
        <taxon>Actinopterygii</taxon>
        <taxon>Neopterygii</taxon>
        <taxon>Teleostei</taxon>
        <taxon>Anguilliformes</taxon>
        <taxon>Anguillidae</taxon>
        <taxon>Anguilla</taxon>
    </lineage>
</organism>
<name>A0A0E9UR47_ANGAN</name>
<reference evidence="2" key="1">
    <citation type="submission" date="2014-11" db="EMBL/GenBank/DDBJ databases">
        <authorList>
            <person name="Amaro Gonzalez C."/>
        </authorList>
    </citation>
    <scope>NUCLEOTIDE SEQUENCE</scope>
</reference>
<protein>
    <submittedName>
        <fullName evidence="2">Uncharacterized protein</fullName>
    </submittedName>
</protein>
<dbReference type="EMBL" id="GBXM01041149">
    <property type="protein sequence ID" value="JAH67428.1"/>
    <property type="molecule type" value="Transcribed_RNA"/>
</dbReference>
<evidence type="ECO:0000313" key="2">
    <source>
        <dbReference type="EMBL" id="JAH67428.1"/>
    </source>
</evidence>
<feature type="region of interest" description="Disordered" evidence="1">
    <location>
        <begin position="1"/>
        <end position="27"/>
    </location>
</feature>